<feature type="domain" description="Peptidase S9 prolyl oligopeptidase catalytic" evidence="2">
    <location>
        <begin position="422"/>
        <end position="627"/>
    </location>
</feature>
<dbReference type="AlphaFoldDB" id="A0A511RL62"/>
<dbReference type="Pfam" id="PF00326">
    <property type="entry name" value="Peptidase_S9"/>
    <property type="match status" value="1"/>
</dbReference>
<dbReference type="InterPro" id="IPR001375">
    <property type="entry name" value="Peptidase_S9_cat"/>
</dbReference>
<evidence type="ECO:0000256" key="1">
    <source>
        <dbReference type="ARBA" id="ARBA00022801"/>
    </source>
</evidence>
<dbReference type="SUPFAM" id="SSF53474">
    <property type="entry name" value="alpha/beta-Hydrolases"/>
    <property type="match status" value="1"/>
</dbReference>
<evidence type="ECO:0000259" key="2">
    <source>
        <dbReference type="Pfam" id="PF00326"/>
    </source>
</evidence>
<reference evidence="3 4" key="1">
    <citation type="submission" date="2019-07" db="EMBL/GenBank/DDBJ databases">
        <title>Whole genome shotgun sequence of Oceanithermus desulfurans NBRC 100063.</title>
        <authorList>
            <person name="Hosoyama A."/>
            <person name="Uohara A."/>
            <person name="Ohji S."/>
            <person name="Ichikawa N."/>
        </authorList>
    </citation>
    <scope>NUCLEOTIDE SEQUENCE [LARGE SCALE GENOMIC DNA]</scope>
    <source>
        <strain evidence="3 4">NBRC 100063</strain>
    </source>
</reference>
<evidence type="ECO:0000313" key="3">
    <source>
        <dbReference type="EMBL" id="GEM89546.1"/>
    </source>
</evidence>
<dbReference type="GO" id="GO:0006508">
    <property type="term" value="P:proteolysis"/>
    <property type="evidence" value="ECO:0007669"/>
    <property type="project" value="InterPro"/>
</dbReference>
<comment type="caution">
    <text evidence="3">The sequence shown here is derived from an EMBL/GenBank/DDBJ whole genome shotgun (WGS) entry which is preliminary data.</text>
</comment>
<dbReference type="GO" id="GO:0004252">
    <property type="term" value="F:serine-type endopeptidase activity"/>
    <property type="evidence" value="ECO:0007669"/>
    <property type="project" value="TreeGrafter"/>
</dbReference>
<dbReference type="Proteomes" id="UP000321827">
    <property type="component" value="Unassembled WGS sequence"/>
</dbReference>
<dbReference type="PANTHER" id="PTHR42776">
    <property type="entry name" value="SERINE PEPTIDASE S9 FAMILY MEMBER"/>
    <property type="match status" value="1"/>
</dbReference>
<protein>
    <submittedName>
        <fullName evidence="3">Peptidase S9</fullName>
    </submittedName>
</protein>
<dbReference type="OrthoDB" id="108903at2"/>
<accession>A0A511RL62</accession>
<dbReference type="Gene3D" id="3.40.50.1820">
    <property type="entry name" value="alpha/beta hydrolase"/>
    <property type="match status" value="1"/>
</dbReference>
<dbReference type="InterPro" id="IPR029058">
    <property type="entry name" value="AB_hydrolase_fold"/>
</dbReference>
<dbReference type="PANTHER" id="PTHR42776:SF27">
    <property type="entry name" value="DIPEPTIDYL PEPTIDASE FAMILY MEMBER 6"/>
    <property type="match status" value="1"/>
</dbReference>
<dbReference type="EMBL" id="BJXN01000005">
    <property type="protein sequence ID" value="GEM89546.1"/>
    <property type="molecule type" value="Genomic_DNA"/>
</dbReference>
<dbReference type="Gene3D" id="2.120.10.30">
    <property type="entry name" value="TolB, C-terminal domain"/>
    <property type="match status" value="2"/>
</dbReference>
<sequence>MPDPNPQDFYRLRFLSDLTPGPGGGALFLETSIEAPEQEGEPPRYRSRLWLQRDGQRRALTQEDTTSPRWDGGRYVYFLRKRDKVKQLFRLDLAGGEAEPLTSFKAGVEGYVLGPEGALAVLTRGDEEPAKPDAPRVFDRLPFKFDGVGLLPERSLQVRVRHPDGEWSAPSELPTDVDAVAWDDRTGELVLVASADFEERRRWIQRLYRWRPGGEAVEIGGGFGPVSDPVFSEDGGWVYFVGYDWAAGIGASPGVWRLPRSGGEAERLTPETLYVGLSLVSDVHYGGYGRALEPDGEGGFWFSVTEAGEGRLYRLRPDGRVEGPLELPGSLAAFAVSEGEVRHTLLEDHHHPPVLYTGDEPVYDPNADLLEGWPRPETFRWCAPEGHDVQGWVLLPAGDGPHPAVLYVHGGPHAAYGRAMLFEFYLLRARGLAVVYANPRGSVGYGQDYAQIKGRWGEADAADLLGFLDAAVDRFGLDAGRLGVAGGSYGGFMTNWLTARHPDKFKAAATQRSICNWTSFWGASDIGIRFAELELGAGLWEDPSRYWQQSPLAHAHALKTPTLVVHAEQDHRCPIDQGETWFAALVSRGVPARFLRVPEEGHELSRSGRPDRRVKRLEEILDWFTQRL</sequence>
<dbReference type="InterPro" id="IPR011042">
    <property type="entry name" value="6-blade_b-propeller_TolB-like"/>
</dbReference>
<keyword evidence="1" id="KW-0378">Hydrolase</keyword>
<proteinExistence type="predicted"/>
<name>A0A511RL62_9DEIN</name>
<dbReference type="SUPFAM" id="SSF82171">
    <property type="entry name" value="DPP6 N-terminal domain-like"/>
    <property type="match status" value="1"/>
</dbReference>
<organism evidence="3 4">
    <name type="scientific">Oceanithermus desulfurans NBRC 100063</name>
    <dbReference type="NCBI Taxonomy" id="1227550"/>
    <lineage>
        <taxon>Bacteria</taxon>
        <taxon>Thermotogati</taxon>
        <taxon>Deinococcota</taxon>
        <taxon>Deinococci</taxon>
        <taxon>Thermales</taxon>
        <taxon>Thermaceae</taxon>
        <taxon>Oceanithermus</taxon>
    </lineage>
</organism>
<dbReference type="RefSeq" id="WP_147146454.1">
    <property type="nucleotide sequence ID" value="NZ_BJXN01000005.1"/>
</dbReference>
<evidence type="ECO:0000313" key="4">
    <source>
        <dbReference type="Proteomes" id="UP000321827"/>
    </source>
</evidence>
<gene>
    <name evidence="3" type="ORF">ODE01S_09800</name>
</gene>